<keyword evidence="2" id="KW-1185">Reference proteome</keyword>
<dbReference type="EMBL" id="CM042047">
    <property type="protein sequence ID" value="KAI3770938.1"/>
    <property type="molecule type" value="Genomic_DNA"/>
</dbReference>
<dbReference type="Proteomes" id="UP001055879">
    <property type="component" value="Linkage Group LG01"/>
</dbReference>
<reference evidence="2" key="1">
    <citation type="journal article" date="2022" name="Mol. Ecol. Resour.">
        <title>The genomes of chicory, endive, great burdock and yacon provide insights into Asteraceae palaeo-polyploidization history and plant inulin production.</title>
        <authorList>
            <person name="Fan W."/>
            <person name="Wang S."/>
            <person name="Wang H."/>
            <person name="Wang A."/>
            <person name="Jiang F."/>
            <person name="Liu H."/>
            <person name="Zhao H."/>
            <person name="Xu D."/>
            <person name="Zhang Y."/>
        </authorList>
    </citation>
    <scope>NUCLEOTIDE SEQUENCE [LARGE SCALE GENOMIC DNA]</scope>
    <source>
        <strain evidence="2">cv. Niubang</strain>
    </source>
</reference>
<comment type="caution">
    <text evidence="1">The sequence shown here is derived from an EMBL/GenBank/DDBJ whole genome shotgun (WGS) entry which is preliminary data.</text>
</comment>
<evidence type="ECO:0000313" key="2">
    <source>
        <dbReference type="Proteomes" id="UP001055879"/>
    </source>
</evidence>
<proteinExistence type="predicted"/>
<name>A0ACB9FJ39_ARCLA</name>
<reference evidence="1 2" key="2">
    <citation type="journal article" date="2022" name="Mol. Ecol. Resour.">
        <title>The genomes of chicory, endive, great burdock and yacon provide insights into Asteraceae paleo-polyploidization history and plant inulin production.</title>
        <authorList>
            <person name="Fan W."/>
            <person name="Wang S."/>
            <person name="Wang H."/>
            <person name="Wang A."/>
            <person name="Jiang F."/>
            <person name="Liu H."/>
            <person name="Zhao H."/>
            <person name="Xu D."/>
            <person name="Zhang Y."/>
        </authorList>
    </citation>
    <scope>NUCLEOTIDE SEQUENCE [LARGE SCALE GENOMIC DNA]</scope>
    <source>
        <strain evidence="2">cv. Niubang</strain>
    </source>
</reference>
<sequence>MYKNIIVPILKSNNKEKKQRRCQSRVGLPPVIRPSSPTQRPVVNKHLHFLPTSILSSISPNFDYSSPRLSL</sequence>
<protein>
    <submittedName>
        <fullName evidence="1">Uncharacterized protein</fullName>
    </submittedName>
</protein>
<organism evidence="1 2">
    <name type="scientific">Arctium lappa</name>
    <name type="common">Greater burdock</name>
    <name type="synonym">Lappa major</name>
    <dbReference type="NCBI Taxonomy" id="4217"/>
    <lineage>
        <taxon>Eukaryota</taxon>
        <taxon>Viridiplantae</taxon>
        <taxon>Streptophyta</taxon>
        <taxon>Embryophyta</taxon>
        <taxon>Tracheophyta</taxon>
        <taxon>Spermatophyta</taxon>
        <taxon>Magnoliopsida</taxon>
        <taxon>eudicotyledons</taxon>
        <taxon>Gunneridae</taxon>
        <taxon>Pentapetalae</taxon>
        <taxon>asterids</taxon>
        <taxon>campanulids</taxon>
        <taxon>Asterales</taxon>
        <taxon>Asteraceae</taxon>
        <taxon>Carduoideae</taxon>
        <taxon>Cardueae</taxon>
        <taxon>Arctiinae</taxon>
        <taxon>Arctium</taxon>
    </lineage>
</organism>
<accession>A0ACB9FJ39</accession>
<gene>
    <name evidence="1" type="ORF">L6452_02086</name>
</gene>
<evidence type="ECO:0000313" key="1">
    <source>
        <dbReference type="EMBL" id="KAI3770938.1"/>
    </source>
</evidence>